<comment type="caution">
    <text evidence="2">The sequence shown here is derived from an EMBL/GenBank/DDBJ whole genome shotgun (WGS) entry which is preliminary data.</text>
</comment>
<keyword evidence="3" id="KW-1185">Reference proteome</keyword>
<evidence type="ECO:0000313" key="2">
    <source>
        <dbReference type="EMBL" id="MFC0321796.1"/>
    </source>
</evidence>
<dbReference type="InterPro" id="IPR013783">
    <property type="entry name" value="Ig-like_fold"/>
</dbReference>
<evidence type="ECO:0000313" key="3">
    <source>
        <dbReference type="Proteomes" id="UP001589774"/>
    </source>
</evidence>
<dbReference type="RefSeq" id="WP_149105513.1">
    <property type="nucleotide sequence ID" value="NZ_JBHLWO010000007.1"/>
</dbReference>
<dbReference type="Proteomes" id="UP001589774">
    <property type="component" value="Unassembled WGS sequence"/>
</dbReference>
<evidence type="ECO:0000259" key="1">
    <source>
        <dbReference type="Pfam" id="PF18329"/>
    </source>
</evidence>
<proteinExistence type="predicted"/>
<reference evidence="2 3" key="1">
    <citation type="submission" date="2024-09" db="EMBL/GenBank/DDBJ databases">
        <authorList>
            <person name="Sun Q."/>
            <person name="Mori K."/>
        </authorList>
    </citation>
    <scope>NUCLEOTIDE SEQUENCE [LARGE SCALE GENOMIC DNA]</scope>
    <source>
        <strain evidence="2 3">CCM 7765</strain>
    </source>
</reference>
<dbReference type="PROSITE" id="PS51257">
    <property type="entry name" value="PROKAR_LIPOPROTEIN"/>
    <property type="match status" value="1"/>
</dbReference>
<dbReference type="InterPro" id="IPR040475">
    <property type="entry name" value="SGBP_B_XBD"/>
</dbReference>
<dbReference type="EMBL" id="JBHLWO010000007">
    <property type="protein sequence ID" value="MFC0321796.1"/>
    <property type="molecule type" value="Genomic_DNA"/>
</dbReference>
<name>A0ABV6HSE5_9SPHI</name>
<dbReference type="Pfam" id="PF18329">
    <property type="entry name" value="SGBP_B_XBD"/>
    <property type="match status" value="1"/>
</dbReference>
<organism evidence="2 3">
    <name type="scientific">Olivibacter oleidegradans</name>
    <dbReference type="NCBI Taxonomy" id="760123"/>
    <lineage>
        <taxon>Bacteria</taxon>
        <taxon>Pseudomonadati</taxon>
        <taxon>Bacteroidota</taxon>
        <taxon>Sphingobacteriia</taxon>
        <taxon>Sphingobacteriales</taxon>
        <taxon>Sphingobacteriaceae</taxon>
        <taxon>Olivibacter</taxon>
    </lineage>
</organism>
<sequence length="483" mass="52758">MKTFNFFHQHILLWIALIGIAAFIACSKKDAPGGTPEIYSVRLTDPTKADSTFTGAFPGKMIAVIGNNLGDIQKIYINDQEVSFNTNYCTATSAIFTIPGDLILTGTNPELSNEIRIETNRGVAKYAFHIYSPAPEIHRITLKYPATPGENLKIFGANFYEIQKVVFESTTGTSVGVLDYTVSNDYNIIDLTIPPGVQDGRLVVYCYTDSVSIPFSTNVAPPTIKTFSSDMPIIGDLAYITGDYFIEVTSLNINGEFTIPASDLLVSNSNDTLYFRLPKAPSKGGVVTITAAGGNSNSPKAFYPVENVVLNWDNIGAYSWGDNNEAVVADGSKIPYVSTGTCYRIFGKPGAWQYWWGNLSNDAVYPTTNIIPANTPIENLVLRFECYMSESLAPASFEIQLKGNGDQMVVDYLPRDKNSNKAVTGKWITCDIALSKFTAATDYAGFAAIANTGLGIFTKNKSDNADVNVDVYFDNFRIVDITK</sequence>
<accession>A0ABV6HSE5</accession>
<dbReference type="Gene3D" id="2.60.40.10">
    <property type="entry name" value="Immunoglobulins"/>
    <property type="match status" value="3"/>
</dbReference>
<gene>
    <name evidence="2" type="ORF">ACFFI0_26015</name>
</gene>
<protein>
    <submittedName>
        <fullName evidence="2">Glycan-binding surface protein</fullName>
    </submittedName>
</protein>
<feature type="domain" description="Surface glycan-binding protein B xyloglucan binding" evidence="1">
    <location>
        <begin position="305"/>
        <end position="479"/>
    </location>
</feature>